<evidence type="ECO:0000313" key="1">
    <source>
        <dbReference type="EMBL" id="PWQ95568.1"/>
    </source>
</evidence>
<dbReference type="Proteomes" id="UP000245539">
    <property type="component" value="Unassembled WGS sequence"/>
</dbReference>
<accession>A0A317CAJ6</accession>
<reference evidence="1 2" key="1">
    <citation type="submission" date="2018-05" db="EMBL/GenBank/DDBJ databases">
        <title>Leucothrix arctica sp. nov., isolated from Arctic seawater.</title>
        <authorList>
            <person name="Choi A."/>
            <person name="Baek K."/>
        </authorList>
    </citation>
    <scope>NUCLEOTIDE SEQUENCE [LARGE SCALE GENOMIC DNA]</scope>
    <source>
        <strain evidence="1 2">JCM 18388</strain>
    </source>
</reference>
<dbReference type="EMBL" id="QGKM01000043">
    <property type="protein sequence ID" value="PWQ95568.1"/>
    <property type="molecule type" value="Genomic_DNA"/>
</dbReference>
<protein>
    <recommendedName>
        <fullName evidence="3">DUF533 domain-containing protein</fullName>
    </recommendedName>
</protein>
<evidence type="ECO:0000313" key="2">
    <source>
        <dbReference type="Proteomes" id="UP000245539"/>
    </source>
</evidence>
<comment type="caution">
    <text evidence="1">The sequence shown here is derived from an EMBL/GenBank/DDBJ whole genome shotgun (WGS) entry which is preliminary data.</text>
</comment>
<dbReference type="RefSeq" id="WP_109838324.1">
    <property type="nucleotide sequence ID" value="NZ_QGKM01000043.1"/>
</dbReference>
<organism evidence="1 2">
    <name type="scientific">Leucothrix pacifica</name>
    <dbReference type="NCBI Taxonomy" id="1247513"/>
    <lineage>
        <taxon>Bacteria</taxon>
        <taxon>Pseudomonadati</taxon>
        <taxon>Pseudomonadota</taxon>
        <taxon>Gammaproteobacteria</taxon>
        <taxon>Thiotrichales</taxon>
        <taxon>Thiotrichaceae</taxon>
        <taxon>Leucothrix</taxon>
    </lineage>
</organism>
<gene>
    <name evidence="1" type="ORF">DKW60_14205</name>
</gene>
<keyword evidence="2" id="KW-1185">Reference proteome</keyword>
<dbReference type="AlphaFoldDB" id="A0A317CAJ6"/>
<dbReference type="Pfam" id="PF04391">
    <property type="entry name" value="DUF533"/>
    <property type="match status" value="1"/>
</dbReference>
<evidence type="ECO:0008006" key="3">
    <source>
        <dbReference type="Google" id="ProtNLM"/>
    </source>
</evidence>
<dbReference type="OrthoDB" id="5459344at2"/>
<proteinExistence type="predicted"/>
<dbReference type="InterPro" id="IPR007486">
    <property type="entry name" value="YebE"/>
</dbReference>
<name>A0A317CAJ6_9GAMM</name>
<sequence>MDMHNSHSGNILWDHDKRFTQTSDQQTVKPLAKTTLGNADADGLMTLFMNNPATRQLARNIVRFKANAVLGALAYKAHENWQSNKPLTNITPINAHDVMQASPIPAFTPDLANSNEGLLLVALMKATTAVSGIAEDSATRHDQLLNAAKQLGFDSLDIEQLSELMQREIPASEIASCVNLDKERAEVYLAAYTASSGSSLQQEFLVELASALGLPEGLSTYLERQADLGIAS</sequence>